<sequence>MMTYNVRGIKSVKEELDLYLQHNNPDIVALQETFLNKKSYRCRLPGYTTIESKADLTKD</sequence>
<evidence type="ECO:0008006" key="3">
    <source>
        <dbReference type="Google" id="ProtNLM"/>
    </source>
</evidence>
<keyword evidence="2" id="KW-1185">Reference proteome</keyword>
<dbReference type="Proteomes" id="UP000187455">
    <property type="component" value="Unassembled WGS sequence"/>
</dbReference>
<protein>
    <recommendedName>
        <fullName evidence="3">Endonuclease/exonuclease/phosphatase domain-containing protein</fullName>
    </recommendedName>
</protein>
<dbReference type="GO" id="GO:0003824">
    <property type="term" value="F:catalytic activity"/>
    <property type="evidence" value="ECO:0007669"/>
    <property type="project" value="InterPro"/>
</dbReference>
<evidence type="ECO:0000313" key="1">
    <source>
        <dbReference type="EMBL" id="OLY78933.1"/>
    </source>
</evidence>
<dbReference type="SUPFAM" id="SSF56219">
    <property type="entry name" value="DNase I-like"/>
    <property type="match status" value="1"/>
</dbReference>
<name>A0A1R0GPV9_9FUNG</name>
<gene>
    <name evidence="1" type="ORF">AYI68_g7008</name>
</gene>
<dbReference type="OrthoDB" id="416454at2759"/>
<dbReference type="EMBL" id="LSSL01005260">
    <property type="protein sequence ID" value="OLY78933.1"/>
    <property type="molecule type" value="Genomic_DNA"/>
</dbReference>
<reference evidence="1 2" key="1">
    <citation type="journal article" date="2016" name="Mol. Biol. Evol.">
        <title>Genome-Wide Survey of Gut Fungi (Harpellales) Reveals the First Horizontally Transferred Ubiquitin Gene from a Mosquito Host.</title>
        <authorList>
            <person name="Wang Y."/>
            <person name="White M.M."/>
            <person name="Kvist S."/>
            <person name="Moncalvo J.M."/>
        </authorList>
    </citation>
    <scope>NUCLEOTIDE SEQUENCE [LARGE SCALE GENOMIC DNA]</scope>
    <source>
        <strain evidence="1 2">ALG-7-W6</strain>
    </source>
</reference>
<dbReference type="InterPro" id="IPR036691">
    <property type="entry name" value="Endo/exonu/phosph_ase_sf"/>
</dbReference>
<comment type="caution">
    <text evidence="1">The sequence shown here is derived from an EMBL/GenBank/DDBJ whole genome shotgun (WGS) entry which is preliminary data.</text>
</comment>
<organism evidence="1 2">
    <name type="scientific">Smittium mucronatum</name>
    <dbReference type="NCBI Taxonomy" id="133383"/>
    <lineage>
        <taxon>Eukaryota</taxon>
        <taxon>Fungi</taxon>
        <taxon>Fungi incertae sedis</taxon>
        <taxon>Zoopagomycota</taxon>
        <taxon>Kickxellomycotina</taxon>
        <taxon>Harpellomycetes</taxon>
        <taxon>Harpellales</taxon>
        <taxon>Legeriomycetaceae</taxon>
        <taxon>Smittium</taxon>
    </lineage>
</organism>
<dbReference type="Gene3D" id="3.60.10.10">
    <property type="entry name" value="Endonuclease/exonuclease/phosphatase"/>
    <property type="match status" value="1"/>
</dbReference>
<accession>A0A1R0GPV9</accession>
<evidence type="ECO:0000313" key="2">
    <source>
        <dbReference type="Proteomes" id="UP000187455"/>
    </source>
</evidence>
<proteinExistence type="predicted"/>
<feature type="non-terminal residue" evidence="1">
    <location>
        <position position="59"/>
    </location>
</feature>
<dbReference type="AlphaFoldDB" id="A0A1R0GPV9"/>